<dbReference type="SUPFAM" id="SSF53756">
    <property type="entry name" value="UDP-Glycosyltransferase/glycogen phosphorylase"/>
    <property type="match status" value="1"/>
</dbReference>
<dbReference type="Gene3D" id="3.40.50.2000">
    <property type="entry name" value="Glycogen Phosphorylase B"/>
    <property type="match status" value="2"/>
</dbReference>
<evidence type="ECO:0000259" key="2">
    <source>
        <dbReference type="Pfam" id="PF13439"/>
    </source>
</evidence>
<dbReference type="EC" id="2.4.-.-" evidence="3"/>
<dbReference type="Pfam" id="PF00534">
    <property type="entry name" value="Glycos_transf_1"/>
    <property type="match status" value="1"/>
</dbReference>
<dbReference type="PANTHER" id="PTHR45947">
    <property type="entry name" value="SULFOQUINOVOSYL TRANSFERASE SQD2"/>
    <property type="match status" value="1"/>
</dbReference>
<evidence type="ECO:0000313" key="3">
    <source>
        <dbReference type="EMBL" id="MFD2068938.1"/>
    </source>
</evidence>
<dbReference type="PANTHER" id="PTHR45947:SF3">
    <property type="entry name" value="SULFOQUINOVOSYL TRANSFERASE SQD2"/>
    <property type="match status" value="1"/>
</dbReference>
<dbReference type="EMBL" id="JBHUHV010000058">
    <property type="protein sequence ID" value="MFD2068938.1"/>
    <property type="molecule type" value="Genomic_DNA"/>
</dbReference>
<name>A0ABW4X352_9BACT</name>
<reference evidence="4" key="1">
    <citation type="journal article" date="2019" name="Int. J. Syst. Evol. Microbiol.">
        <title>The Global Catalogue of Microorganisms (GCM) 10K type strain sequencing project: providing services to taxonomists for standard genome sequencing and annotation.</title>
        <authorList>
            <consortium name="The Broad Institute Genomics Platform"/>
            <consortium name="The Broad Institute Genome Sequencing Center for Infectious Disease"/>
            <person name="Wu L."/>
            <person name="Ma J."/>
        </authorList>
    </citation>
    <scope>NUCLEOTIDE SEQUENCE [LARGE SCALE GENOMIC DNA]</scope>
    <source>
        <strain evidence="4">JCM 16545</strain>
    </source>
</reference>
<feature type="domain" description="Glycosyltransferase subfamily 4-like N-terminal" evidence="2">
    <location>
        <begin position="14"/>
        <end position="169"/>
    </location>
</feature>
<dbReference type="InterPro" id="IPR001296">
    <property type="entry name" value="Glyco_trans_1"/>
</dbReference>
<sequence>MKKVLHILGHLRYSGAEVMLALAAPYFREQGLDTHILSIGEEKDYAPVLEERGYTLHHIQGTKTLSYFIKLYKFLKEQRYDVVHIHPESVSFWHALTIKLAGSKSIVRTVHNVFQYQGFLRFVRAFQRIVARKFLSVKFFSIGPSVEEFERKHLFNETVVIPNWIDMNRFMPAKDEQEILVNRQKLGIGSDALVLVSVGASTEVKNQRDIITATANLLKQRKDIYYIHVGDGPLQPELKAYTAELGISDKVYFVGQTRQVREILIASDIFVMPSRFEGLGNSLLEALSCAVPAVVYNVYGLKDLVENKKNGYIVEQDPTLLENAIAKLADDKQMRKKMGKEARQKVLRDYDMKKSIDKMLVYY</sequence>
<keyword evidence="4" id="KW-1185">Reference proteome</keyword>
<gene>
    <name evidence="3" type="ORF">ACFSKU_18760</name>
</gene>
<accession>A0ABW4X352</accession>
<dbReference type="InterPro" id="IPR050194">
    <property type="entry name" value="Glycosyltransferase_grp1"/>
</dbReference>
<dbReference type="Pfam" id="PF13439">
    <property type="entry name" value="Glyco_transf_4"/>
    <property type="match status" value="1"/>
</dbReference>
<evidence type="ECO:0000313" key="4">
    <source>
        <dbReference type="Proteomes" id="UP001597369"/>
    </source>
</evidence>
<proteinExistence type="predicted"/>
<organism evidence="3 4">
    <name type="scientific">Pontibacter silvestris</name>
    <dbReference type="NCBI Taxonomy" id="2305183"/>
    <lineage>
        <taxon>Bacteria</taxon>
        <taxon>Pseudomonadati</taxon>
        <taxon>Bacteroidota</taxon>
        <taxon>Cytophagia</taxon>
        <taxon>Cytophagales</taxon>
        <taxon>Hymenobacteraceae</taxon>
        <taxon>Pontibacter</taxon>
    </lineage>
</organism>
<protein>
    <submittedName>
        <fullName evidence="3">Glycosyltransferase</fullName>
        <ecNumber evidence="3">2.4.-.-</ecNumber>
    </submittedName>
</protein>
<comment type="caution">
    <text evidence="3">The sequence shown here is derived from an EMBL/GenBank/DDBJ whole genome shotgun (WGS) entry which is preliminary data.</text>
</comment>
<keyword evidence="3" id="KW-0808">Transferase</keyword>
<dbReference type="GO" id="GO:0016757">
    <property type="term" value="F:glycosyltransferase activity"/>
    <property type="evidence" value="ECO:0007669"/>
    <property type="project" value="UniProtKB-KW"/>
</dbReference>
<keyword evidence="3" id="KW-0328">Glycosyltransferase</keyword>
<evidence type="ECO:0000259" key="1">
    <source>
        <dbReference type="Pfam" id="PF00534"/>
    </source>
</evidence>
<dbReference type="InterPro" id="IPR028098">
    <property type="entry name" value="Glyco_trans_4-like_N"/>
</dbReference>
<feature type="domain" description="Glycosyl transferase family 1" evidence="1">
    <location>
        <begin position="182"/>
        <end position="344"/>
    </location>
</feature>
<dbReference type="Proteomes" id="UP001597369">
    <property type="component" value="Unassembled WGS sequence"/>
</dbReference>
<dbReference type="RefSeq" id="WP_229957650.1">
    <property type="nucleotide sequence ID" value="NZ_JAJJWI010000001.1"/>
</dbReference>